<evidence type="ECO:0000313" key="2">
    <source>
        <dbReference type="EMBL" id="ABM57194.1"/>
    </source>
</evidence>
<dbReference type="KEGG" id="vei:Veis_2694"/>
<dbReference type="EMBL" id="CP000542">
    <property type="protein sequence ID" value="ABM55918.1"/>
    <property type="molecule type" value="Genomic_DNA"/>
</dbReference>
<dbReference type="KEGG" id="vei:Veis_0126"/>
<dbReference type="KEGG" id="vei:Veis_3108"/>
<keyword evidence="6" id="KW-1185">Reference proteome</keyword>
<dbReference type="KEGG" id="vei:Veis_2201"/>
<dbReference type="HOGENOM" id="CLU_171173_0_0_4"/>
<accession>A1WE61</accession>
<proteinExistence type="predicted"/>
<gene>
    <name evidence="1" type="ordered locus">Veis_0126</name>
    <name evidence="2" type="ordered locus">Veis_1433</name>
    <name evidence="3" type="ordered locus">Veis_2201</name>
    <name evidence="4" type="ordered locus">Veis_2694</name>
    <name evidence="5" type="ordered locus">Veis_3108</name>
</gene>
<dbReference type="EMBL" id="CP000542">
    <property type="protein sequence ID" value="ABM58436.1"/>
    <property type="molecule type" value="Genomic_DNA"/>
</dbReference>
<dbReference type="EMBL" id="CP000542">
    <property type="protein sequence ID" value="ABM58840.1"/>
    <property type="molecule type" value="Genomic_DNA"/>
</dbReference>
<dbReference type="EMBL" id="CP000542">
    <property type="protein sequence ID" value="ABM57194.1"/>
    <property type="molecule type" value="Genomic_DNA"/>
</dbReference>
<protein>
    <submittedName>
        <fullName evidence="1">Uncharacterized protein</fullName>
    </submittedName>
</protein>
<evidence type="ECO:0000313" key="6">
    <source>
        <dbReference type="Proteomes" id="UP000000374"/>
    </source>
</evidence>
<dbReference type="KEGG" id="vei:Veis_1433"/>
<dbReference type="EMBL" id="CP000542">
    <property type="protein sequence ID" value="ABM57949.1"/>
    <property type="molecule type" value="Genomic_DNA"/>
</dbReference>
<sequence length="79" mass="9243">MPANLETMSNTFFKTRLDLVHPYSTDFKTLGNIGRTISLFYRLQHPISQILRIRLHCILLQKKDAASYHELFGFKSNML</sequence>
<evidence type="ECO:0000313" key="4">
    <source>
        <dbReference type="EMBL" id="ABM58436.1"/>
    </source>
</evidence>
<organism evidence="1 6">
    <name type="scientific">Verminephrobacter eiseniae (strain EF01-2)</name>
    <dbReference type="NCBI Taxonomy" id="391735"/>
    <lineage>
        <taxon>Bacteria</taxon>
        <taxon>Pseudomonadati</taxon>
        <taxon>Pseudomonadota</taxon>
        <taxon>Betaproteobacteria</taxon>
        <taxon>Burkholderiales</taxon>
        <taxon>Comamonadaceae</taxon>
        <taxon>Verminephrobacter</taxon>
    </lineage>
</organism>
<evidence type="ECO:0000313" key="5">
    <source>
        <dbReference type="EMBL" id="ABM58840.1"/>
    </source>
</evidence>
<evidence type="ECO:0000313" key="3">
    <source>
        <dbReference type="EMBL" id="ABM57949.1"/>
    </source>
</evidence>
<reference evidence="1" key="2">
    <citation type="submission" date="2006-12" db="EMBL/GenBank/DDBJ databases">
        <title>Complete sequence of Chromosome1 of Verminephrobacter eiseniae EF01-2.</title>
        <authorList>
            <consortium name="US DOE Joint Genome Institute"/>
            <person name="Copeland A."/>
            <person name="Lucas S."/>
            <person name="Lapidus A."/>
            <person name="Barry K."/>
            <person name="Detter J.C."/>
            <person name="Glavina del Rio T."/>
            <person name="Dalin E."/>
            <person name="Tice H."/>
            <person name="Pitluck S."/>
            <person name="Chertkov O."/>
            <person name="Brettin T."/>
            <person name="Bruce D."/>
            <person name="Han C."/>
            <person name="Tapia R."/>
            <person name="Gilna P."/>
            <person name="Schmutz J."/>
            <person name="Larimer F."/>
            <person name="Land M."/>
            <person name="Hauser L."/>
            <person name="Kyrpides N."/>
            <person name="Kim E."/>
            <person name="Stahl D."/>
            <person name="Richardson P."/>
        </authorList>
    </citation>
    <scope>NUCLEOTIDE SEQUENCE</scope>
    <source>
        <strain evidence="1">EF01-2</strain>
    </source>
</reference>
<dbReference type="Proteomes" id="UP000000374">
    <property type="component" value="Chromosome"/>
</dbReference>
<name>A1WE61_VEREI</name>
<reference evidence="6" key="1">
    <citation type="submission" date="2006-12" db="EMBL/GenBank/DDBJ databases">
        <title>Complete sequence of chromosome 1 of Verminephrobacter eiseniae EF01-2.</title>
        <authorList>
            <person name="Copeland A."/>
            <person name="Lucas S."/>
            <person name="Lapidus A."/>
            <person name="Barry K."/>
            <person name="Detter J.C."/>
            <person name="Glavina del Rio T."/>
            <person name="Dalin E."/>
            <person name="Tice H."/>
            <person name="Pitluck S."/>
            <person name="Chertkov O."/>
            <person name="Brettin T."/>
            <person name="Bruce D."/>
            <person name="Han C."/>
            <person name="Tapia R."/>
            <person name="Gilna P."/>
            <person name="Schmutz J."/>
            <person name="Larimer F."/>
            <person name="Land M."/>
            <person name="Hauser L."/>
            <person name="Kyrpides N."/>
            <person name="Kim E."/>
            <person name="Stahl D."/>
            <person name="Richardson P."/>
        </authorList>
    </citation>
    <scope>NUCLEOTIDE SEQUENCE [LARGE SCALE GENOMIC DNA]</scope>
    <source>
        <strain evidence="6">EF01-2</strain>
    </source>
</reference>
<evidence type="ECO:0000313" key="1">
    <source>
        <dbReference type="EMBL" id="ABM55918.1"/>
    </source>
</evidence>
<dbReference type="AlphaFoldDB" id="A1WE61"/>